<protein>
    <submittedName>
        <fullName evidence="1">Surface-associated interspersed protein 8.3 (SURFIN 8.3)</fullName>
    </submittedName>
</protein>
<dbReference type="KEGG" id="prei:PRSY57_0010700"/>
<dbReference type="GeneID" id="30953547"/>
<evidence type="ECO:0000313" key="2">
    <source>
        <dbReference type="Proteomes" id="UP000076359"/>
    </source>
</evidence>
<dbReference type="RefSeq" id="XP_019969803.1">
    <property type="nucleotide sequence ID" value="XM_020114194.1"/>
</dbReference>
<gene>
    <name evidence="1" type="ORF">PRSY57_0010700</name>
</gene>
<dbReference type="EMBL" id="LVLA01000152">
    <property type="protein sequence ID" value="KYN93381.1"/>
    <property type="molecule type" value="Genomic_DNA"/>
</dbReference>
<proteinExistence type="predicted"/>
<organism evidence="1 2">
    <name type="scientific">Plasmodium reichenowi</name>
    <dbReference type="NCBI Taxonomy" id="5854"/>
    <lineage>
        <taxon>Eukaryota</taxon>
        <taxon>Sar</taxon>
        <taxon>Alveolata</taxon>
        <taxon>Apicomplexa</taxon>
        <taxon>Aconoidasida</taxon>
        <taxon>Haemosporida</taxon>
        <taxon>Plasmodiidae</taxon>
        <taxon>Plasmodium</taxon>
        <taxon>Plasmodium (Laverania)</taxon>
    </lineage>
</organism>
<evidence type="ECO:0000313" key="1">
    <source>
        <dbReference type="EMBL" id="KYN93381.1"/>
    </source>
</evidence>
<reference evidence="1 2" key="1">
    <citation type="journal article" date="2016" name="Nat. Commun.">
        <title>Genomes of cryptic chimpanzee Plasmodium species reveal key evolutionary events leading to human malaria.</title>
        <authorList>
            <person name="Sundararaman S.A."/>
            <person name="Plenderleith L.J."/>
            <person name="Liu W."/>
            <person name="Loy D.E."/>
            <person name="Learn G.H."/>
            <person name="Li Y."/>
            <person name="Shaw K.S."/>
            <person name="Ayouba A."/>
            <person name="Peeters M."/>
            <person name="Speede S."/>
            <person name="Shaw G.M."/>
            <person name="Bushman F.D."/>
            <person name="Brisson D."/>
            <person name="Rayner J.C."/>
            <person name="Sharp P.M."/>
            <person name="Hahn B.H."/>
        </authorList>
    </citation>
    <scope>NUCLEOTIDE SEQUENCE [LARGE SCALE GENOMIC DNA]</scope>
    <source>
        <strain evidence="1 2">SY57</strain>
    </source>
</reference>
<dbReference type="VEuPathDB" id="PlasmoDB:PRCDC_0800200"/>
<feature type="non-terminal residue" evidence="1">
    <location>
        <position position="265"/>
    </location>
</feature>
<sequence length="265" mass="30957">MAVKISTPVYKKRISSTAYPLYFSVFIKRLKNYVSQKIKEIKNLGDYEKSCRDLNYEIDELKELFCTRYLLNIPRYVRLASWNKNIEDHLKTTMVSDSDEKCKRSYPFYRGIQRYRRKLLADYCEERDKRKRDVLNSSNDKDKCLEYNEWVIMSDNAINASFNNKITEGDRNNGAYTISNNCSLRKPHLLFPLLECHKEKEPENQLNLFFDSPIYGNSEITNTADGFRNIFNMHIEPKDVAIPFDTSPPVSIPASKITLGSNTPV</sequence>
<accession>A0A151L355</accession>
<name>A0A151L355_PLARE</name>
<comment type="caution">
    <text evidence="1">The sequence shown here is derived from an EMBL/GenBank/DDBJ whole genome shotgun (WGS) entry which is preliminary data.</text>
</comment>
<dbReference type="VEuPathDB" id="PlasmoDB:PRG01_0802400"/>
<dbReference type="AlphaFoldDB" id="A0A151L355"/>
<dbReference type="Proteomes" id="UP000076359">
    <property type="component" value="Unassembled WGS sequence"/>
</dbReference>